<reference evidence="1" key="1">
    <citation type="journal article" date="2009" name="PLoS Genet.">
        <title>Sequencing, mapping, and analysis of 27,455 maize full-length cDNAs.</title>
        <authorList>
            <person name="Soderlund C."/>
            <person name="Descour A."/>
            <person name="Kudrna D."/>
            <person name="Bomhoff M."/>
            <person name="Boyd L."/>
            <person name="Currie J."/>
            <person name="Angelova A."/>
            <person name="Collura K."/>
            <person name="Wissotski M."/>
            <person name="Ashley E."/>
            <person name="Morrow D."/>
            <person name="Fernandes J."/>
            <person name="Walbot V."/>
            <person name="Yu Y."/>
        </authorList>
    </citation>
    <scope>NUCLEOTIDE SEQUENCE</scope>
    <source>
        <strain evidence="1">B73</strain>
    </source>
</reference>
<reference evidence="1" key="2">
    <citation type="submission" date="2012-06" db="EMBL/GenBank/DDBJ databases">
        <authorList>
            <person name="Yu Y."/>
            <person name="Currie J."/>
            <person name="Lomeli R."/>
            <person name="Angelova A."/>
            <person name="Collura K."/>
            <person name="Wissotski M."/>
            <person name="Campos D."/>
            <person name="Kudrna D."/>
            <person name="Golser W."/>
            <person name="Ashely E."/>
            <person name="Descour A."/>
            <person name="Fernandes J."/>
            <person name="Soderlund C."/>
            <person name="Walbot V."/>
        </authorList>
    </citation>
    <scope>NUCLEOTIDE SEQUENCE</scope>
    <source>
        <strain evidence="1">B73</strain>
    </source>
</reference>
<name>C0PF77_MAIZE</name>
<proteinExistence type="evidence at transcript level"/>
<dbReference type="EMBL" id="BT066946">
    <property type="protein sequence ID" value="ACN33843.1"/>
    <property type="molecule type" value="mRNA"/>
</dbReference>
<protein>
    <submittedName>
        <fullName evidence="1">Uncharacterized protein</fullName>
    </submittedName>
</protein>
<accession>C0PF77</accession>
<sequence length="53" mass="5986">MLRSPDLVSVVEVRSFAVKQDLFLALKKPEPCTGYILLRRSLSDSTKGRFLGF</sequence>
<dbReference type="AlphaFoldDB" id="C0PF77"/>
<evidence type="ECO:0000313" key="1">
    <source>
        <dbReference type="EMBL" id="ACN33843.1"/>
    </source>
</evidence>
<organism evidence="1">
    <name type="scientific">Zea mays</name>
    <name type="common">Maize</name>
    <dbReference type="NCBI Taxonomy" id="4577"/>
    <lineage>
        <taxon>Eukaryota</taxon>
        <taxon>Viridiplantae</taxon>
        <taxon>Streptophyta</taxon>
        <taxon>Embryophyta</taxon>
        <taxon>Tracheophyta</taxon>
        <taxon>Spermatophyta</taxon>
        <taxon>Magnoliopsida</taxon>
        <taxon>Liliopsida</taxon>
        <taxon>Poales</taxon>
        <taxon>Poaceae</taxon>
        <taxon>PACMAD clade</taxon>
        <taxon>Panicoideae</taxon>
        <taxon>Andropogonodae</taxon>
        <taxon>Andropogoneae</taxon>
        <taxon>Tripsacinae</taxon>
        <taxon>Zea</taxon>
    </lineage>
</organism>